<organism evidence="2 3">
    <name type="scientific">Bemisia tabaci</name>
    <name type="common">Sweetpotato whitefly</name>
    <name type="synonym">Aleurodes tabaci</name>
    <dbReference type="NCBI Taxonomy" id="7038"/>
    <lineage>
        <taxon>Eukaryota</taxon>
        <taxon>Metazoa</taxon>
        <taxon>Ecdysozoa</taxon>
        <taxon>Arthropoda</taxon>
        <taxon>Hexapoda</taxon>
        <taxon>Insecta</taxon>
        <taxon>Pterygota</taxon>
        <taxon>Neoptera</taxon>
        <taxon>Paraneoptera</taxon>
        <taxon>Hemiptera</taxon>
        <taxon>Sternorrhyncha</taxon>
        <taxon>Aleyrodoidea</taxon>
        <taxon>Aleyrodidae</taxon>
        <taxon>Aleyrodinae</taxon>
        <taxon>Bemisia</taxon>
    </lineage>
</organism>
<evidence type="ECO:0000313" key="2">
    <source>
        <dbReference type="EMBL" id="CAH0380776.1"/>
    </source>
</evidence>
<gene>
    <name evidence="2" type="ORF">BEMITA_LOCUS492</name>
</gene>
<protein>
    <submittedName>
        <fullName evidence="2">Uncharacterized protein</fullName>
    </submittedName>
</protein>
<dbReference type="Proteomes" id="UP001152759">
    <property type="component" value="Chromosome 1"/>
</dbReference>
<name>A0A9P0A0L5_BEMTA</name>
<keyword evidence="3" id="KW-1185">Reference proteome</keyword>
<evidence type="ECO:0000256" key="1">
    <source>
        <dbReference type="SAM" id="MobiDB-lite"/>
    </source>
</evidence>
<accession>A0A9P0A0L5</accession>
<feature type="region of interest" description="Disordered" evidence="1">
    <location>
        <begin position="1"/>
        <end position="69"/>
    </location>
</feature>
<reference evidence="2" key="1">
    <citation type="submission" date="2021-12" db="EMBL/GenBank/DDBJ databases">
        <authorList>
            <person name="King R."/>
        </authorList>
    </citation>
    <scope>NUCLEOTIDE SEQUENCE</scope>
</reference>
<proteinExistence type="predicted"/>
<dbReference type="AlphaFoldDB" id="A0A9P0A0L5"/>
<sequence>MADNPNQDVQAREAAVVQNPDQEAPQPHGQRRPAQDNPDGPPRQRARPNPRQPQPHRQVEIQNANPPGDGIITTLAAHLSSPYPVTPTLYVRINTVDCNEFFASIHEAIAMYPDSRIAIGV</sequence>
<dbReference type="EMBL" id="OU963862">
    <property type="protein sequence ID" value="CAH0380776.1"/>
    <property type="molecule type" value="Genomic_DNA"/>
</dbReference>
<evidence type="ECO:0000313" key="3">
    <source>
        <dbReference type="Proteomes" id="UP001152759"/>
    </source>
</evidence>